<protein>
    <submittedName>
        <fullName evidence="1">Uncharacterized protein</fullName>
    </submittedName>
</protein>
<proteinExistence type="predicted"/>
<dbReference type="Proteomes" id="UP001140949">
    <property type="component" value="Unassembled WGS sequence"/>
</dbReference>
<gene>
    <name evidence="1" type="ORF">M6B38_100205</name>
</gene>
<keyword evidence="2" id="KW-1185">Reference proteome</keyword>
<comment type="caution">
    <text evidence="1">The sequence shown here is derived from an EMBL/GenBank/DDBJ whole genome shotgun (WGS) entry which is preliminary data.</text>
</comment>
<evidence type="ECO:0000313" key="1">
    <source>
        <dbReference type="EMBL" id="KAJ6853943.1"/>
    </source>
</evidence>
<sequence length="189" mass="20859">METPDLSNESFSSLRLFSFNADLFIEFDPRLVSMRFAQPTTTQGGPNSTFNLDSLLEKLPVFVDSPTSTLVSPSNRHQLRCCANVLNANAFLSAAAAAETPRPSMALRRPKAKDAFRRYVLLVLMKLSARVKRMRLLVWRGGAGPSGKAVRDEHGRGKRVFDVDIECSIDDAVLHCRSSCGELSGKLEV</sequence>
<organism evidence="1 2">
    <name type="scientific">Iris pallida</name>
    <name type="common">Sweet iris</name>
    <dbReference type="NCBI Taxonomy" id="29817"/>
    <lineage>
        <taxon>Eukaryota</taxon>
        <taxon>Viridiplantae</taxon>
        <taxon>Streptophyta</taxon>
        <taxon>Embryophyta</taxon>
        <taxon>Tracheophyta</taxon>
        <taxon>Spermatophyta</taxon>
        <taxon>Magnoliopsida</taxon>
        <taxon>Liliopsida</taxon>
        <taxon>Asparagales</taxon>
        <taxon>Iridaceae</taxon>
        <taxon>Iridoideae</taxon>
        <taxon>Irideae</taxon>
        <taxon>Iris</taxon>
    </lineage>
</organism>
<name>A0AAX6ILT6_IRIPA</name>
<evidence type="ECO:0000313" key="2">
    <source>
        <dbReference type="Proteomes" id="UP001140949"/>
    </source>
</evidence>
<reference evidence="1" key="1">
    <citation type="journal article" date="2023" name="GigaByte">
        <title>Genome assembly of the bearded iris, Iris pallida Lam.</title>
        <authorList>
            <person name="Bruccoleri R.E."/>
            <person name="Oakeley E.J."/>
            <person name="Faust A.M.E."/>
            <person name="Altorfer M."/>
            <person name="Dessus-Babus S."/>
            <person name="Burckhardt D."/>
            <person name="Oertli M."/>
            <person name="Naumann U."/>
            <person name="Petersen F."/>
            <person name="Wong J."/>
        </authorList>
    </citation>
    <scope>NUCLEOTIDE SEQUENCE</scope>
    <source>
        <strain evidence="1">GSM-AAB239-AS_SAM_17_03QT</strain>
    </source>
</reference>
<accession>A0AAX6ILT6</accession>
<dbReference type="AlphaFoldDB" id="A0AAX6ILT6"/>
<dbReference type="EMBL" id="JANAVB010000198">
    <property type="protein sequence ID" value="KAJ6853943.1"/>
    <property type="molecule type" value="Genomic_DNA"/>
</dbReference>
<reference evidence="1" key="2">
    <citation type="submission" date="2023-04" db="EMBL/GenBank/DDBJ databases">
        <authorList>
            <person name="Bruccoleri R.E."/>
            <person name="Oakeley E.J."/>
            <person name="Faust A.-M."/>
            <person name="Dessus-Babus S."/>
            <person name="Altorfer M."/>
            <person name="Burckhardt D."/>
            <person name="Oertli M."/>
            <person name="Naumann U."/>
            <person name="Petersen F."/>
            <person name="Wong J."/>
        </authorList>
    </citation>
    <scope>NUCLEOTIDE SEQUENCE</scope>
    <source>
        <strain evidence="1">GSM-AAB239-AS_SAM_17_03QT</strain>
        <tissue evidence="1">Leaf</tissue>
    </source>
</reference>